<keyword evidence="3" id="KW-0028">Amino-acid biosynthesis</keyword>
<dbReference type="EMBL" id="JYNY01000403">
    <property type="protein sequence ID" value="KJJ84098.1"/>
    <property type="molecule type" value="Genomic_DNA"/>
</dbReference>
<dbReference type="InterPro" id="IPR041121">
    <property type="entry name" value="SDH_C"/>
</dbReference>
<dbReference type="Gene3D" id="3.40.50.720">
    <property type="entry name" value="NAD(P)-binding Rossmann-like Domain"/>
    <property type="match status" value="1"/>
</dbReference>
<dbReference type="GO" id="GO:0009073">
    <property type="term" value="P:aromatic amino acid family biosynthetic process"/>
    <property type="evidence" value="ECO:0007669"/>
    <property type="project" value="UniProtKB-KW"/>
</dbReference>
<evidence type="ECO:0000259" key="4">
    <source>
        <dbReference type="Pfam" id="PF08501"/>
    </source>
</evidence>
<evidence type="ECO:0000256" key="1">
    <source>
        <dbReference type="ARBA" id="ARBA00004871"/>
    </source>
</evidence>
<feature type="domain" description="Shikimate dehydrogenase substrate binding N-terminal" evidence="4">
    <location>
        <begin position="15"/>
        <end position="103"/>
    </location>
</feature>
<dbReference type="InterPro" id="IPR036291">
    <property type="entry name" value="NAD(P)-bd_dom_sf"/>
</dbReference>
<evidence type="ECO:0000256" key="2">
    <source>
        <dbReference type="ARBA" id="ARBA00023002"/>
    </source>
</evidence>
<accession>A0A0F0CL82</accession>
<dbReference type="InterPro" id="IPR013708">
    <property type="entry name" value="Shikimate_DH-bd_N"/>
</dbReference>
<dbReference type="GO" id="GO:0050661">
    <property type="term" value="F:NADP binding"/>
    <property type="evidence" value="ECO:0007669"/>
    <property type="project" value="TreeGrafter"/>
</dbReference>
<dbReference type="CDD" id="cd01065">
    <property type="entry name" value="NAD_bind_Shikimate_DH"/>
    <property type="match status" value="1"/>
</dbReference>
<dbReference type="GO" id="GO:0004764">
    <property type="term" value="F:shikimate 3-dehydrogenase (NADP+) activity"/>
    <property type="evidence" value="ECO:0007669"/>
    <property type="project" value="InterPro"/>
</dbReference>
<dbReference type="PANTHER" id="PTHR21089:SF1">
    <property type="entry name" value="BIFUNCTIONAL 3-DEHYDROQUINATE DEHYDRATASE_SHIKIMATE DEHYDROGENASE, CHLOROPLASTIC"/>
    <property type="match status" value="1"/>
</dbReference>
<dbReference type="Gene3D" id="3.40.50.10860">
    <property type="entry name" value="Leucine Dehydrogenase, chain A, domain 1"/>
    <property type="match status" value="1"/>
</dbReference>
<dbReference type="GO" id="GO:0009423">
    <property type="term" value="P:chorismate biosynthetic process"/>
    <property type="evidence" value="ECO:0007669"/>
    <property type="project" value="TreeGrafter"/>
</dbReference>
<dbReference type="AlphaFoldDB" id="A0A0F0CL82"/>
<dbReference type="InterPro" id="IPR022893">
    <property type="entry name" value="Shikimate_DH_fam"/>
</dbReference>
<dbReference type="InterPro" id="IPR046346">
    <property type="entry name" value="Aminoacid_DH-like_N_sf"/>
</dbReference>
<evidence type="ECO:0000259" key="5">
    <source>
        <dbReference type="Pfam" id="PF18317"/>
    </source>
</evidence>
<dbReference type="Pfam" id="PF18317">
    <property type="entry name" value="SDH_C"/>
    <property type="match status" value="1"/>
</dbReference>
<dbReference type="SUPFAM" id="SSF53223">
    <property type="entry name" value="Aminoacid dehydrogenase-like, N-terminal domain"/>
    <property type="match status" value="1"/>
</dbReference>
<keyword evidence="7" id="KW-1185">Reference proteome</keyword>
<comment type="caution">
    <text evidence="6">The sequence shown here is derived from an EMBL/GenBank/DDBJ whole genome shotgun (WGS) entry which is preliminary data.</text>
</comment>
<sequence length="303" mass="33399">MYEIMNKETKKIYGLLGRNIGYSLSPAMHNAAFQHFNIPDQYMLFDIEDSRVESFLKDTVSKGNIGGINITIPYKVKVKEILESNQNFQLDKTAILLGVINTIKKDGTRLIGYNTDGPGLYESLAEDLSFNPAGKKIFICGSGGAGRAICLYLASLEAKAPKAIYIYDVDAVKLAVLKNEFDVYFSGRGVLCEALKNNELALKISECDLAVNATPIGTKETDILPFPVDSVNRNACLYDLVYSRETLIVRTLAKKGIRAVNGLGMLANQGAIAFHLWTGAPLGEVKKIMRQALEKKIKSQFSR</sequence>
<evidence type="ECO:0000313" key="6">
    <source>
        <dbReference type="EMBL" id="KJJ84098.1"/>
    </source>
</evidence>
<feature type="domain" description="SDH C-terminal" evidence="5">
    <location>
        <begin position="262"/>
        <end position="294"/>
    </location>
</feature>
<gene>
    <name evidence="6" type="ORF">OMAG_002015</name>
</gene>
<comment type="pathway">
    <text evidence="1">Metabolic intermediate biosynthesis; chorismate biosynthesis; chorismate from D-erythrose 4-phosphate and phosphoenolpyruvate: step 4/7.</text>
</comment>
<organism evidence="6 7">
    <name type="scientific">Candidatus Omnitrophus magneticus</name>
    <dbReference type="NCBI Taxonomy" id="1609969"/>
    <lineage>
        <taxon>Bacteria</taxon>
        <taxon>Pseudomonadati</taxon>
        <taxon>Candidatus Omnitrophota</taxon>
        <taxon>Candidatus Omnitrophus</taxon>
    </lineage>
</organism>
<dbReference type="PANTHER" id="PTHR21089">
    <property type="entry name" value="SHIKIMATE DEHYDROGENASE"/>
    <property type="match status" value="1"/>
</dbReference>
<dbReference type="GO" id="GO:0005829">
    <property type="term" value="C:cytosol"/>
    <property type="evidence" value="ECO:0007669"/>
    <property type="project" value="TreeGrafter"/>
</dbReference>
<keyword evidence="3" id="KW-0057">Aromatic amino acid biosynthesis</keyword>
<dbReference type="SUPFAM" id="SSF51735">
    <property type="entry name" value="NAD(P)-binding Rossmann-fold domains"/>
    <property type="match status" value="1"/>
</dbReference>
<dbReference type="Proteomes" id="UP000033428">
    <property type="component" value="Unassembled WGS sequence"/>
</dbReference>
<keyword evidence="2" id="KW-0560">Oxidoreductase</keyword>
<dbReference type="GO" id="GO:0019632">
    <property type="term" value="P:shikimate metabolic process"/>
    <property type="evidence" value="ECO:0007669"/>
    <property type="project" value="TreeGrafter"/>
</dbReference>
<evidence type="ECO:0000256" key="3">
    <source>
        <dbReference type="ARBA" id="ARBA00023141"/>
    </source>
</evidence>
<reference evidence="6 7" key="1">
    <citation type="submission" date="2015-02" db="EMBL/GenBank/DDBJ databases">
        <title>Single-cell genomics of uncultivated deep-branching MTB reveals a conserved set of magnetosome genes.</title>
        <authorList>
            <person name="Kolinko S."/>
            <person name="Richter M."/>
            <person name="Glockner F.O."/>
            <person name="Brachmann A."/>
            <person name="Schuler D."/>
        </authorList>
    </citation>
    <scope>NUCLEOTIDE SEQUENCE [LARGE SCALE GENOMIC DNA]</scope>
    <source>
        <strain evidence="6">SKK-01</strain>
    </source>
</reference>
<name>A0A0F0CL82_9BACT</name>
<proteinExistence type="predicted"/>
<protein>
    <submittedName>
        <fullName evidence="6">Shikimate 5-dehydrogenase</fullName>
    </submittedName>
</protein>
<evidence type="ECO:0000313" key="7">
    <source>
        <dbReference type="Proteomes" id="UP000033428"/>
    </source>
</evidence>
<dbReference type="PATRIC" id="fig|1609969.3.peg.2145"/>
<dbReference type="Pfam" id="PF08501">
    <property type="entry name" value="Shikimate_dh_N"/>
    <property type="match status" value="1"/>
</dbReference>